<protein>
    <submittedName>
        <fullName evidence="1">Uncharacterized protein</fullName>
    </submittedName>
</protein>
<gene>
    <name evidence="1" type="ORF">BgramDRAFT_0321</name>
</gene>
<evidence type="ECO:0000313" key="1">
    <source>
        <dbReference type="EMBL" id="EDT12941.1"/>
    </source>
</evidence>
<proteinExistence type="predicted"/>
<dbReference type="Proteomes" id="UP000005045">
    <property type="component" value="Unassembled WGS sequence"/>
</dbReference>
<sequence length="61" mass="6703">MHSWYVAGQRVWSQCFVGAGAVSKLGSGHIGPNAQVVAVNAETHNFCFPLKNFRGHLSYRL</sequence>
<name>B1FTJ5_PARG4</name>
<organism evidence="1 2">
    <name type="scientific">Paraburkholderia graminis (strain ATCC 700544 / DSM 17151 / LMG 18924 / NCIMB 13744 / C4D1M)</name>
    <dbReference type="NCBI Taxonomy" id="396598"/>
    <lineage>
        <taxon>Bacteria</taxon>
        <taxon>Pseudomonadati</taxon>
        <taxon>Pseudomonadota</taxon>
        <taxon>Betaproteobacteria</taxon>
        <taxon>Burkholderiales</taxon>
        <taxon>Burkholderiaceae</taxon>
        <taxon>Paraburkholderia</taxon>
    </lineage>
</organism>
<comment type="caution">
    <text evidence="1">The sequence shown here is derived from an EMBL/GenBank/DDBJ whole genome shotgun (WGS) entry which is preliminary data.</text>
</comment>
<dbReference type="EMBL" id="ABLD01000001">
    <property type="protein sequence ID" value="EDT12941.1"/>
    <property type="molecule type" value="Genomic_DNA"/>
</dbReference>
<reference evidence="1 2" key="1">
    <citation type="submission" date="2008-03" db="EMBL/GenBank/DDBJ databases">
        <title>Sequencing of the draft genome and assembly of Burkholderia graminis C4D1M.</title>
        <authorList>
            <consortium name="US DOE Joint Genome Institute (JGI-PGF)"/>
            <person name="Copeland A."/>
            <person name="Lucas S."/>
            <person name="Lapidus A."/>
            <person name="Glavina del Rio T."/>
            <person name="Dalin E."/>
            <person name="Tice H."/>
            <person name="Bruce D."/>
            <person name="Goodwin L."/>
            <person name="Pitluck S."/>
            <person name="Larimer F."/>
            <person name="Land M.L."/>
            <person name="Hauser L."/>
            <person name="Tiedje J."/>
            <person name="Richardson P."/>
        </authorList>
    </citation>
    <scope>NUCLEOTIDE SEQUENCE [LARGE SCALE GENOMIC DNA]</scope>
    <source>
        <strain evidence="2">ATCC 700544 / DSM 17151 / LMG 18924 / NCIMB 13744 / C4D1M</strain>
    </source>
</reference>
<keyword evidence="2" id="KW-1185">Reference proteome</keyword>
<accession>B1FTJ5</accession>
<evidence type="ECO:0000313" key="2">
    <source>
        <dbReference type="Proteomes" id="UP000005045"/>
    </source>
</evidence>
<dbReference type="AlphaFoldDB" id="B1FTJ5"/>